<feature type="compositionally biased region" description="Polar residues" evidence="4">
    <location>
        <begin position="772"/>
        <end position="788"/>
    </location>
</feature>
<dbReference type="Bgee" id="ENSMODG00000010389">
    <property type="expression patterns" value="Expressed in extraembryonic membrane and 2 other cell types or tissues"/>
</dbReference>
<dbReference type="Ensembl" id="ENSMODT00000013261.2">
    <property type="protein sequence ID" value="ENSMODP00000013024.2"/>
    <property type="gene ID" value="ENSMODG00000010389.2"/>
</dbReference>
<evidence type="ECO:0000256" key="4">
    <source>
        <dbReference type="SAM" id="MobiDB-lite"/>
    </source>
</evidence>
<dbReference type="GeneTree" id="ENSGT00940000160479"/>
<reference evidence="5" key="3">
    <citation type="submission" date="2025-09" db="UniProtKB">
        <authorList>
            <consortium name="Ensembl"/>
        </authorList>
    </citation>
    <scope>IDENTIFICATION</scope>
</reference>
<feature type="region of interest" description="Disordered" evidence="4">
    <location>
        <begin position="640"/>
        <end position="682"/>
    </location>
</feature>
<proteinExistence type="predicted"/>
<dbReference type="HOGENOM" id="CLU_005858_0_0_1"/>
<dbReference type="PANTHER" id="PTHR17614">
    <property type="entry name" value="ZINC FINGER-CONTAINING"/>
    <property type="match status" value="1"/>
</dbReference>
<keyword evidence="6" id="KW-1185">Reference proteome</keyword>
<feature type="compositionally biased region" description="Polar residues" evidence="4">
    <location>
        <begin position="497"/>
        <end position="516"/>
    </location>
</feature>
<organism evidence="5 6">
    <name type="scientific">Monodelphis domestica</name>
    <name type="common">Gray short-tailed opossum</name>
    <dbReference type="NCBI Taxonomy" id="13616"/>
    <lineage>
        <taxon>Eukaryota</taxon>
        <taxon>Metazoa</taxon>
        <taxon>Chordata</taxon>
        <taxon>Craniata</taxon>
        <taxon>Vertebrata</taxon>
        <taxon>Euteleostomi</taxon>
        <taxon>Mammalia</taxon>
        <taxon>Metatheria</taxon>
        <taxon>Didelphimorphia</taxon>
        <taxon>Didelphidae</taxon>
        <taxon>Monodelphis</taxon>
    </lineage>
</organism>
<sequence length="899" mass="103029">MLKNAHYGSMCLFTPFHFNFLLQRLKELKQREFARNVASKSWKDEKKQEKALKRLHQLAELRQQSECVSGSGPVFKAPRVAPEKQFQKEVVSFNDVKNAGYVKSSVFLKGKSITRSVSNKQRQVTQNRRSFQTERHYLFGSRVLQPLSDGSNPCHRTGVSFSFSKKAHLKLESSASVFNENTEETCECTKSPTHKTKQATTTWKGYAFSDADMPLTGGKVLNNTRGHIEKLVSNSVPIRTKVLKDKNDPNDRMLQDSIKIHSSMSKTNIHLSGIDFHSSFGEKEHGNEINEIEDSPKGHSYHLYQTNAFCTPQNTYKHSEYRLFECLDEFPSPMGQEHSVKLNPSSRMDNRIKSIEEAGSVKRNMETFVKDTLIHGEESKALPFLHVLSKDGSTNLQWPTELLLFTKTKPCLSYGCNPLYFDFKHSQNTKGANKQNDVKAECCMEPSVTKTEKESQASGLIKDKRVVIQEDNQSLKPKKMKCNLDEKWSLKKYQSGLNNSEPNVSEQEYSTNNLNEKNPKVPAYLDVSKKDYLIERHPHETEPMGPWKEHLQACQRVTLTNTSEVKCFSPCVSRTKKHKSATWDNHLRYKCGNQDPWKFSAGLAECISNVNNDEKDFHKSVNKNHLQTIRETSECKQNRSSDRCWKSSSPKSSLDRQSSSSDISLYSTSSHRSTCSSHRSSENGRDTVLYMCRKECHPKDWHMEWSRKHNFLSCVNDEERSSQFQSKSQKRGNCKLWSGFRNEKQSKYRYTHNRGRSKQGKTRHLCLDPKPSKTTGEPSTQSCFTRYSRSSDRSPENPGFWERNIDSFLREKTDYMKRGSETQGEIANPQDSYLGKLNISEPINCPWRDGDSGNSRIPGLHISESEKTSLTVLRLLDGGHPEKCQEQTNKEFSGKEHIS</sequence>
<reference evidence="5 6" key="1">
    <citation type="journal article" date="2007" name="Nature">
        <title>Genome of the marsupial Monodelphis domestica reveals innovation in non-coding sequences.</title>
        <authorList>
            <person name="Mikkelsen T.S."/>
            <person name="Wakefield M.J."/>
            <person name="Aken B."/>
            <person name="Amemiya C.T."/>
            <person name="Chang J.L."/>
            <person name="Duke S."/>
            <person name="Garber M."/>
            <person name="Gentles A.J."/>
            <person name="Goodstadt L."/>
            <person name="Heger A."/>
            <person name="Jurka J."/>
            <person name="Kamal M."/>
            <person name="Mauceli E."/>
            <person name="Searle S.M."/>
            <person name="Sharpe T."/>
            <person name="Baker M.L."/>
            <person name="Batzer M.A."/>
            <person name="Benos P.V."/>
            <person name="Belov K."/>
            <person name="Clamp M."/>
            <person name="Cook A."/>
            <person name="Cuff J."/>
            <person name="Das R."/>
            <person name="Davidow L."/>
            <person name="Deakin J.E."/>
            <person name="Fazzari M.J."/>
            <person name="Glass J.L."/>
            <person name="Grabherr M."/>
            <person name="Greally J.M."/>
            <person name="Gu W."/>
            <person name="Hore T.A."/>
            <person name="Huttley G.A."/>
            <person name="Kleber M."/>
            <person name="Jirtle R.L."/>
            <person name="Koina E."/>
            <person name="Lee J.T."/>
            <person name="Mahony S."/>
            <person name="Marra M.A."/>
            <person name="Miller R.D."/>
            <person name="Nicholls R.D."/>
            <person name="Oda M."/>
            <person name="Papenfuss A.T."/>
            <person name="Parra Z.E."/>
            <person name="Pollock D.D."/>
            <person name="Ray D.A."/>
            <person name="Schein J.E."/>
            <person name="Speed T.P."/>
            <person name="Thompson K."/>
            <person name="VandeBerg J.L."/>
            <person name="Wade C.M."/>
            <person name="Walker J.A."/>
            <person name="Waters P.D."/>
            <person name="Webber C."/>
            <person name="Weidman J.R."/>
            <person name="Xie X."/>
            <person name="Zody M.C."/>
            <person name="Baldwin J."/>
            <person name="Abdouelleil A."/>
            <person name="Abdulkadir J."/>
            <person name="Abebe A."/>
            <person name="Abera B."/>
            <person name="Abreu J."/>
            <person name="Acer S.C."/>
            <person name="Aftuck L."/>
            <person name="Alexander A."/>
            <person name="An P."/>
            <person name="Anderson E."/>
            <person name="Anderson S."/>
            <person name="Arachi H."/>
            <person name="Azer M."/>
            <person name="Bachantsang P."/>
            <person name="Barry A."/>
            <person name="Bayul T."/>
            <person name="Berlin A."/>
            <person name="Bessette D."/>
            <person name="Bloom T."/>
            <person name="Bloom T."/>
            <person name="Boguslavskiy L."/>
            <person name="Bonnet C."/>
            <person name="Boukhgalter B."/>
            <person name="Bourzgui I."/>
            <person name="Brown A."/>
            <person name="Cahill P."/>
            <person name="Channer S."/>
            <person name="Cheshatsang Y."/>
            <person name="Chuda L."/>
            <person name="Citroen M."/>
            <person name="Collymore A."/>
            <person name="Cooke P."/>
            <person name="Costello M."/>
            <person name="D'Aco K."/>
            <person name="Daza R."/>
            <person name="De Haan G."/>
            <person name="DeGray S."/>
            <person name="DeMaso C."/>
            <person name="Dhargay N."/>
            <person name="Dooley K."/>
            <person name="Dooley E."/>
            <person name="Doricent M."/>
            <person name="Dorje P."/>
            <person name="Dorjee K."/>
            <person name="Dupes A."/>
            <person name="Elong R."/>
            <person name="Falk J."/>
            <person name="Farina A."/>
            <person name="Faro S."/>
            <person name="Ferguson D."/>
            <person name="Fisher S."/>
            <person name="Foley C.D."/>
            <person name="Franke A."/>
            <person name="Friedrich D."/>
            <person name="Gadbois L."/>
            <person name="Gearin G."/>
            <person name="Gearin C.R."/>
            <person name="Giannoukos G."/>
            <person name="Goode T."/>
            <person name="Graham J."/>
            <person name="Grandbois E."/>
            <person name="Grewal S."/>
            <person name="Gyaltsen K."/>
            <person name="Hafez N."/>
            <person name="Hagos B."/>
            <person name="Hall J."/>
            <person name="Henson C."/>
            <person name="Hollinger A."/>
            <person name="Honan T."/>
            <person name="Huard M.D."/>
            <person name="Hughes L."/>
            <person name="Hurhula B."/>
            <person name="Husby M.E."/>
            <person name="Kamat A."/>
            <person name="Kanga B."/>
            <person name="Kashin S."/>
            <person name="Khazanovich D."/>
            <person name="Kisner P."/>
            <person name="Lance K."/>
            <person name="Lara M."/>
            <person name="Lee W."/>
            <person name="Lennon N."/>
            <person name="Letendre F."/>
            <person name="LeVine R."/>
            <person name="Lipovsky A."/>
            <person name="Liu X."/>
            <person name="Liu J."/>
            <person name="Liu S."/>
            <person name="Lokyitsang T."/>
            <person name="Lokyitsang Y."/>
            <person name="Lubonja R."/>
            <person name="Lui A."/>
            <person name="MacDonald P."/>
            <person name="Magnisalis V."/>
            <person name="Maru K."/>
            <person name="Matthews C."/>
            <person name="McCusker W."/>
            <person name="McDonough S."/>
            <person name="Mehta T."/>
            <person name="Meldrim J."/>
            <person name="Meneus L."/>
            <person name="Mihai O."/>
            <person name="Mihalev A."/>
            <person name="Mihova T."/>
            <person name="Mittelman R."/>
            <person name="Mlenga V."/>
            <person name="Montmayeur A."/>
            <person name="Mulrain L."/>
            <person name="Navidi A."/>
            <person name="Naylor J."/>
            <person name="Negash T."/>
            <person name="Nguyen T."/>
            <person name="Nguyen N."/>
            <person name="Nicol R."/>
            <person name="Norbu C."/>
            <person name="Norbu N."/>
            <person name="Novod N."/>
            <person name="O'Neill B."/>
            <person name="Osman S."/>
            <person name="Markiewicz E."/>
            <person name="Oyono O.L."/>
            <person name="Patti C."/>
            <person name="Phunkhang P."/>
            <person name="Pierre F."/>
            <person name="Priest M."/>
            <person name="Raghuraman S."/>
            <person name="Rege F."/>
            <person name="Reyes R."/>
            <person name="Rise C."/>
            <person name="Rogov P."/>
            <person name="Ross K."/>
            <person name="Ryan E."/>
            <person name="Settipalli S."/>
            <person name="Shea T."/>
            <person name="Sherpa N."/>
            <person name="Shi L."/>
            <person name="Shih D."/>
            <person name="Sparrow T."/>
            <person name="Spaulding J."/>
            <person name="Stalker J."/>
            <person name="Stange-Thomann N."/>
            <person name="Stavropoulos S."/>
            <person name="Stone C."/>
            <person name="Strader C."/>
            <person name="Tesfaye S."/>
            <person name="Thomson T."/>
            <person name="Thoulutsang Y."/>
            <person name="Thoulutsang D."/>
            <person name="Topham K."/>
            <person name="Topping I."/>
            <person name="Tsamla T."/>
            <person name="Vassiliev H."/>
            <person name="Vo A."/>
            <person name="Wangchuk T."/>
            <person name="Wangdi T."/>
            <person name="Weiand M."/>
            <person name="Wilkinson J."/>
            <person name="Wilson A."/>
            <person name="Yadav S."/>
            <person name="Young G."/>
            <person name="Yu Q."/>
            <person name="Zembek L."/>
            <person name="Zhong D."/>
            <person name="Zimmer A."/>
            <person name="Zwirko Z."/>
            <person name="Jaffe D.B."/>
            <person name="Alvarez P."/>
            <person name="Brockman W."/>
            <person name="Butler J."/>
            <person name="Chin C."/>
            <person name="Gnerre S."/>
            <person name="MacCallum I."/>
            <person name="Graves J.A."/>
            <person name="Ponting C.P."/>
            <person name="Breen M."/>
            <person name="Samollow P.B."/>
            <person name="Lander E.S."/>
            <person name="Lindblad-Toh K."/>
        </authorList>
    </citation>
    <scope>NUCLEOTIDE SEQUENCE [LARGE SCALE GENOMIC DNA]</scope>
</reference>
<feature type="region of interest" description="Disordered" evidence="4">
    <location>
        <begin position="497"/>
        <end position="519"/>
    </location>
</feature>
<name>F7AUT8_MONDO</name>
<evidence type="ECO:0000256" key="1">
    <source>
        <dbReference type="ARBA" id="ARBA00022723"/>
    </source>
</evidence>
<reference evidence="5" key="2">
    <citation type="submission" date="2025-08" db="UniProtKB">
        <authorList>
            <consortium name="Ensembl"/>
        </authorList>
    </citation>
    <scope>IDENTIFICATION</scope>
</reference>
<evidence type="ECO:0000256" key="2">
    <source>
        <dbReference type="ARBA" id="ARBA00022771"/>
    </source>
</evidence>
<dbReference type="InParanoid" id="F7AUT8"/>
<keyword evidence="2" id="KW-0863">Zinc-finger</keyword>
<accession>F7AUT8</accession>
<dbReference type="AlphaFoldDB" id="F7AUT8"/>
<dbReference type="eggNOG" id="ENOG502QS70">
    <property type="taxonomic scope" value="Eukaryota"/>
</dbReference>
<protein>
    <recommendedName>
        <fullName evidence="7">Zinc finger protein 804B</fullName>
    </recommendedName>
</protein>
<dbReference type="STRING" id="13616.ENSMODP00000013024"/>
<keyword evidence="3" id="KW-0862">Zinc</keyword>
<dbReference type="OMA" id="RHPHETE"/>
<dbReference type="InterPro" id="IPR052445">
    <property type="entry name" value="ZnF-G_patch_domain"/>
</dbReference>
<feature type="compositionally biased region" description="Low complexity" evidence="4">
    <location>
        <begin position="646"/>
        <end position="678"/>
    </location>
</feature>
<keyword evidence="1" id="KW-0479">Metal-binding</keyword>
<evidence type="ECO:0000313" key="5">
    <source>
        <dbReference type="Ensembl" id="ENSMODP00000013024.2"/>
    </source>
</evidence>
<feature type="region of interest" description="Disordered" evidence="4">
    <location>
        <begin position="753"/>
        <end position="799"/>
    </location>
</feature>
<dbReference type="Proteomes" id="UP000002280">
    <property type="component" value="Chromosome 8"/>
</dbReference>
<feature type="region of interest" description="Disordered" evidence="4">
    <location>
        <begin position="878"/>
        <end position="899"/>
    </location>
</feature>
<dbReference type="PANTHER" id="PTHR17614:SF12">
    <property type="entry name" value="ZINC FINGER PROTEIN 804B"/>
    <property type="match status" value="1"/>
</dbReference>
<dbReference type="GO" id="GO:0008270">
    <property type="term" value="F:zinc ion binding"/>
    <property type="evidence" value="ECO:0007669"/>
    <property type="project" value="UniProtKB-KW"/>
</dbReference>
<evidence type="ECO:0008006" key="7">
    <source>
        <dbReference type="Google" id="ProtNLM"/>
    </source>
</evidence>
<evidence type="ECO:0000313" key="6">
    <source>
        <dbReference type="Proteomes" id="UP000002280"/>
    </source>
</evidence>
<evidence type="ECO:0000256" key="3">
    <source>
        <dbReference type="ARBA" id="ARBA00022833"/>
    </source>
</evidence>
<dbReference type="FunCoup" id="F7AUT8">
    <property type="interactions" value="494"/>
</dbReference>
<feature type="compositionally biased region" description="Basic residues" evidence="4">
    <location>
        <begin position="753"/>
        <end position="764"/>
    </location>
</feature>